<evidence type="ECO:0000313" key="2">
    <source>
        <dbReference type="EMBL" id="SHL24367.1"/>
    </source>
</evidence>
<dbReference type="GO" id="GO:0005829">
    <property type="term" value="C:cytosol"/>
    <property type="evidence" value="ECO:0007669"/>
    <property type="project" value="TreeGrafter"/>
</dbReference>
<evidence type="ECO:0000313" key="3">
    <source>
        <dbReference type="Proteomes" id="UP000186002"/>
    </source>
</evidence>
<reference evidence="2 3" key="1">
    <citation type="submission" date="2016-11" db="EMBL/GenBank/DDBJ databases">
        <authorList>
            <person name="Jaros S."/>
            <person name="Januszkiewicz K."/>
            <person name="Wedrychowicz H."/>
        </authorList>
    </citation>
    <scope>NUCLEOTIDE SEQUENCE [LARGE SCALE GENOMIC DNA]</scope>
    <source>
        <strain evidence="2 3">DSM 22153</strain>
    </source>
</reference>
<feature type="domain" description="Gcp-like" evidence="1">
    <location>
        <begin position="37"/>
        <end position="161"/>
    </location>
</feature>
<sequence length="227" mass="23792">MTMRVLAIDTALANCAAAVLDDGADTPCLAEVSAEIGRGHAERLMDMIGDVMAESSTAFTDLDRVVVTTGPGSFTGMRVGLSVARGFGLVLSKPVVGVTTLAAIARSIPVETGGAPVLVALDGKGDEVYCQDFGPDLEPMSEPCVRTIQELADTLDRSVRLIGSAARRIALAAGRPEDDILSDMAYPQISDVARLGLVTDPKTSAAVPLYLRPPDATPQKKGRIERQ</sequence>
<dbReference type="PANTHER" id="PTHR11735">
    <property type="entry name" value="TRNA N6-ADENOSINE THREONYLCARBAMOYLTRANSFERASE"/>
    <property type="match status" value="1"/>
</dbReference>
<dbReference type="SUPFAM" id="SSF53067">
    <property type="entry name" value="Actin-like ATPase domain"/>
    <property type="match status" value="1"/>
</dbReference>
<dbReference type="InterPro" id="IPR000905">
    <property type="entry name" value="Gcp-like_dom"/>
</dbReference>
<evidence type="ECO:0000259" key="1">
    <source>
        <dbReference type="Pfam" id="PF00814"/>
    </source>
</evidence>
<dbReference type="InterPro" id="IPR022496">
    <property type="entry name" value="T6A_TsaB"/>
</dbReference>
<dbReference type="EMBL" id="FRBW01000001">
    <property type="protein sequence ID" value="SHL24367.1"/>
    <property type="molecule type" value="Genomic_DNA"/>
</dbReference>
<dbReference type="CDD" id="cd24032">
    <property type="entry name" value="ASKHA_NBD_TsaB"/>
    <property type="match status" value="1"/>
</dbReference>
<dbReference type="AlphaFoldDB" id="A0A1M6Z1Q4"/>
<dbReference type="Proteomes" id="UP000186002">
    <property type="component" value="Unassembled WGS sequence"/>
</dbReference>
<organism evidence="2 3">
    <name type="scientific">Roseibium suaedae</name>
    <dbReference type="NCBI Taxonomy" id="735517"/>
    <lineage>
        <taxon>Bacteria</taxon>
        <taxon>Pseudomonadati</taxon>
        <taxon>Pseudomonadota</taxon>
        <taxon>Alphaproteobacteria</taxon>
        <taxon>Hyphomicrobiales</taxon>
        <taxon>Stappiaceae</taxon>
        <taxon>Roseibium</taxon>
    </lineage>
</organism>
<keyword evidence="3" id="KW-1185">Reference proteome</keyword>
<gene>
    <name evidence="2" type="ORF">SAMN05444272_0103</name>
</gene>
<protein>
    <submittedName>
        <fullName evidence="2">tRNA threonylcarbamoyladenosine biosynthesis protein TsaB</fullName>
    </submittedName>
</protein>
<dbReference type="NCBIfam" id="TIGR03725">
    <property type="entry name" value="T6A_YeaZ"/>
    <property type="match status" value="1"/>
</dbReference>
<dbReference type="GO" id="GO:0002949">
    <property type="term" value="P:tRNA threonylcarbamoyladenosine modification"/>
    <property type="evidence" value="ECO:0007669"/>
    <property type="project" value="InterPro"/>
</dbReference>
<accession>A0A1M6Z1Q4</accession>
<name>A0A1M6Z1Q4_9HYPH</name>
<dbReference type="Pfam" id="PF00814">
    <property type="entry name" value="TsaD"/>
    <property type="match status" value="1"/>
</dbReference>
<dbReference type="Gene3D" id="3.30.420.40">
    <property type="match status" value="2"/>
</dbReference>
<dbReference type="InterPro" id="IPR043129">
    <property type="entry name" value="ATPase_NBD"/>
</dbReference>
<proteinExistence type="predicted"/>
<dbReference type="STRING" id="735517.SAMN05444272_0103"/>
<dbReference type="PANTHER" id="PTHR11735:SF11">
    <property type="entry name" value="TRNA THREONYLCARBAMOYLADENOSINE BIOSYNTHESIS PROTEIN TSAB"/>
    <property type="match status" value="1"/>
</dbReference>